<dbReference type="Proteomes" id="UP000254255">
    <property type="component" value="Unassembled WGS sequence"/>
</dbReference>
<sequence>MADPLIAHRMKTLLFRVVDIHNNIFTTAIQVANKKYQREHFIPKCGAVPLSLGEILQRGNNQDK</sequence>
<protein>
    <submittedName>
        <fullName evidence="1">Uncharacterized protein</fullName>
    </submittedName>
</protein>
<evidence type="ECO:0000313" key="1">
    <source>
        <dbReference type="EMBL" id="STL71213.1"/>
    </source>
</evidence>
<organism evidence="1 2">
    <name type="scientific">Escherichia coli</name>
    <dbReference type="NCBI Taxonomy" id="562"/>
    <lineage>
        <taxon>Bacteria</taxon>
        <taxon>Pseudomonadati</taxon>
        <taxon>Pseudomonadota</taxon>
        <taxon>Gammaproteobacteria</taxon>
        <taxon>Enterobacterales</taxon>
        <taxon>Enterobacteriaceae</taxon>
        <taxon>Escherichia</taxon>
    </lineage>
</organism>
<evidence type="ECO:0000313" key="2">
    <source>
        <dbReference type="Proteomes" id="UP000254255"/>
    </source>
</evidence>
<dbReference type="AlphaFoldDB" id="A0A377BLP5"/>
<name>A0A377BLP5_ECOLX</name>
<reference evidence="1 2" key="1">
    <citation type="submission" date="2018-06" db="EMBL/GenBank/DDBJ databases">
        <authorList>
            <consortium name="Pathogen Informatics"/>
            <person name="Doyle S."/>
        </authorList>
    </citation>
    <scope>NUCLEOTIDE SEQUENCE [LARGE SCALE GENOMIC DNA]</scope>
    <source>
        <strain evidence="1 2">NCTC13148</strain>
    </source>
</reference>
<gene>
    <name evidence="1" type="ORF">NCTC13148_01322</name>
</gene>
<accession>A0A377BLP5</accession>
<proteinExistence type="predicted"/>
<dbReference type="EMBL" id="UGET01000004">
    <property type="protein sequence ID" value="STL71213.1"/>
    <property type="molecule type" value="Genomic_DNA"/>
</dbReference>